<organism evidence="2 3">
    <name type="scientific">Mycolicibacterium novocastrense</name>
    <name type="common">Mycobacterium novocastrense</name>
    <dbReference type="NCBI Taxonomy" id="59813"/>
    <lineage>
        <taxon>Bacteria</taxon>
        <taxon>Bacillati</taxon>
        <taxon>Actinomycetota</taxon>
        <taxon>Actinomycetes</taxon>
        <taxon>Mycobacteriales</taxon>
        <taxon>Mycobacteriaceae</taxon>
        <taxon>Mycolicibacterium</taxon>
    </lineage>
</organism>
<accession>A0AAW5SLL8</accession>
<dbReference type="EMBL" id="JACKTI010000042">
    <property type="protein sequence ID" value="MCV7024693.1"/>
    <property type="molecule type" value="Genomic_DNA"/>
</dbReference>
<dbReference type="Proteomes" id="UP001207528">
    <property type="component" value="Unassembled WGS sequence"/>
</dbReference>
<protein>
    <submittedName>
        <fullName evidence="2">Uncharacterized protein</fullName>
    </submittedName>
</protein>
<gene>
    <name evidence="2" type="ORF">H7I77_15280</name>
</gene>
<name>A0AAW5SLL8_MYCNV</name>
<feature type="compositionally biased region" description="Basic and acidic residues" evidence="1">
    <location>
        <begin position="1"/>
        <end position="12"/>
    </location>
</feature>
<sequence length="52" mass="6047">MFDGSKRDRDAIADVFGEHLPQISADERDAPSPEDHAERDRWLRENLPPHHL</sequence>
<proteinExistence type="predicted"/>
<dbReference type="RefSeq" id="WP_165604484.1">
    <property type="nucleotide sequence ID" value="NZ_BCTA01000087.1"/>
</dbReference>
<evidence type="ECO:0000256" key="1">
    <source>
        <dbReference type="SAM" id="MobiDB-lite"/>
    </source>
</evidence>
<evidence type="ECO:0000313" key="2">
    <source>
        <dbReference type="EMBL" id="MCV7024693.1"/>
    </source>
</evidence>
<reference evidence="2" key="1">
    <citation type="submission" date="2020-07" db="EMBL/GenBank/DDBJ databases">
        <authorList>
            <person name="Pettersson B.M.F."/>
            <person name="Behra P.R.K."/>
            <person name="Ramesh M."/>
            <person name="Das S."/>
            <person name="Dasgupta S."/>
            <person name="Kirsebom L.A."/>
        </authorList>
    </citation>
    <scope>NUCLEOTIDE SEQUENCE</scope>
    <source>
        <strain evidence="2">DSM 44203</strain>
    </source>
</reference>
<feature type="compositionally biased region" description="Basic and acidic residues" evidence="1">
    <location>
        <begin position="25"/>
        <end position="52"/>
    </location>
</feature>
<feature type="region of interest" description="Disordered" evidence="1">
    <location>
        <begin position="1"/>
        <end position="52"/>
    </location>
</feature>
<reference evidence="2" key="2">
    <citation type="journal article" date="2022" name="BMC Genomics">
        <title>Comparative genome analysis of mycobacteria focusing on tRNA and non-coding RNA.</title>
        <authorList>
            <person name="Behra P.R.K."/>
            <person name="Pettersson B.M.F."/>
            <person name="Ramesh M."/>
            <person name="Das S."/>
            <person name="Dasgupta S."/>
            <person name="Kirsebom L.A."/>
        </authorList>
    </citation>
    <scope>NUCLEOTIDE SEQUENCE</scope>
    <source>
        <strain evidence="2">DSM 44203</strain>
    </source>
</reference>
<evidence type="ECO:0000313" key="3">
    <source>
        <dbReference type="Proteomes" id="UP001207528"/>
    </source>
</evidence>
<comment type="caution">
    <text evidence="2">The sequence shown here is derived from an EMBL/GenBank/DDBJ whole genome shotgun (WGS) entry which is preliminary data.</text>
</comment>
<dbReference type="AlphaFoldDB" id="A0AAW5SLL8"/>